<feature type="transmembrane region" description="Helical" evidence="5">
    <location>
        <begin position="15"/>
        <end position="34"/>
    </location>
</feature>
<keyword evidence="3 5" id="KW-1133">Transmembrane helix</keyword>
<comment type="subcellular location">
    <subcellularLocation>
        <location evidence="1">Endomembrane system</location>
        <topology evidence="1">Multi-pass membrane protein</topology>
    </subcellularLocation>
</comment>
<dbReference type="Pfam" id="PF04191">
    <property type="entry name" value="PEMT"/>
    <property type="match status" value="1"/>
</dbReference>
<evidence type="ECO:0000256" key="5">
    <source>
        <dbReference type="SAM" id="Phobius"/>
    </source>
</evidence>
<dbReference type="Gene3D" id="1.20.120.1630">
    <property type="match status" value="1"/>
</dbReference>
<evidence type="ECO:0008006" key="8">
    <source>
        <dbReference type="Google" id="ProtNLM"/>
    </source>
</evidence>
<accession>A0A1F7WSU0</accession>
<name>A0A1F7WSU0_9BACT</name>
<protein>
    <recommendedName>
        <fullName evidence="8">Steroid 5-alpha reductase C-terminal domain-containing protein</fullName>
    </recommendedName>
</protein>
<dbReference type="GO" id="GO:0012505">
    <property type="term" value="C:endomembrane system"/>
    <property type="evidence" value="ECO:0007669"/>
    <property type="project" value="UniProtKB-SubCell"/>
</dbReference>
<dbReference type="EMBL" id="MGFH01000103">
    <property type="protein sequence ID" value="OGM05707.1"/>
    <property type="molecule type" value="Genomic_DNA"/>
</dbReference>
<dbReference type="AlphaFoldDB" id="A0A1F7WSU0"/>
<dbReference type="Proteomes" id="UP000178735">
    <property type="component" value="Unassembled WGS sequence"/>
</dbReference>
<evidence type="ECO:0000256" key="2">
    <source>
        <dbReference type="ARBA" id="ARBA00022692"/>
    </source>
</evidence>
<gene>
    <name evidence="6" type="ORF">A2008_11645</name>
</gene>
<sequence length="256" mass="28709">MMPERLHEIEFNLRLQITSMISAAALVTPMFTNIRTFEYLGVAELAGIKTLYVIIGSICLAAFLLRTWGAAYLSSYVVMAKDANQDKLIVAGPFMYMRNPLYSGDILGASAIGLALPPAGFLIMAFLLTLHSYLLARYEEKKMAVKFGEGYAEFLSKVNRFVPSLKPYRHSGYADFISRYSPDWPDAIMSNLYFAGLGGAFIAAAFAGYSPETIERCVYIYSFGALAVWSVFYMIYYHPKHFMGGKSRERGTENRE</sequence>
<evidence type="ECO:0000256" key="4">
    <source>
        <dbReference type="ARBA" id="ARBA00023136"/>
    </source>
</evidence>
<reference evidence="6 7" key="1">
    <citation type="journal article" date="2016" name="Nat. Commun.">
        <title>Thousands of microbial genomes shed light on interconnected biogeochemical processes in an aquifer system.</title>
        <authorList>
            <person name="Anantharaman K."/>
            <person name="Brown C.T."/>
            <person name="Hug L.A."/>
            <person name="Sharon I."/>
            <person name="Castelle C.J."/>
            <person name="Probst A.J."/>
            <person name="Thomas B.C."/>
            <person name="Singh A."/>
            <person name="Wilkins M.J."/>
            <person name="Karaoz U."/>
            <person name="Brodie E.L."/>
            <person name="Williams K.H."/>
            <person name="Hubbard S.S."/>
            <person name="Banfield J.F."/>
        </authorList>
    </citation>
    <scope>NUCLEOTIDE SEQUENCE [LARGE SCALE GENOMIC DNA]</scope>
</reference>
<feature type="transmembrane region" description="Helical" evidence="5">
    <location>
        <begin position="219"/>
        <end position="238"/>
    </location>
</feature>
<feature type="transmembrane region" description="Helical" evidence="5">
    <location>
        <begin position="188"/>
        <end position="207"/>
    </location>
</feature>
<evidence type="ECO:0000313" key="7">
    <source>
        <dbReference type="Proteomes" id="UP000178735"/>
    </source>
</evidence>
<proteinExistence type="predicted"/>
<evidence type="ECO:0000313" key="6">
    <source>
        <dbReference type="EMBL" id="OGM05707.1"/>
    </source>
</evidence>
<keyword evidence="2 5" id="KW-0812">Transmembrane</keyword>
<dbReference type="InterPro" id="IPR007318">
    <property type="entry name" value="Phopholipid_MeTrfase"/>
</dbReference>
<keyword evidence="4 5" id="KW-0472">Membrane</keyword>
<evidence type="ECO:0000256" key="3">
    <source>
        <dbReference type="ARBA" id="ARBA00022989"/>
    </source>
</evidence>
<evidence type="ECO:0000256" key="1">
    <source>
        <dbReference type="ARBA" id="ARBA00004127"/>
    </source>
</evidence>
<comment type="caution">
    <text evidence="6">The sequence shown here is derived from an EMBL/GenBank/DDBJ whole genome shotgun (WGS) entry which is preliminary data.</text>
</comment>
<feature type="transmembrane region" description="Helical" evidence="5">
    <location>
        <begin position="106"/>
        <end position="136"/>
    </location>
</feature>
<dbReference type="STRING" id="1817813.A2008_11645"/>
<organism evidence="6 7">
    <name type="scientific">Candidatus Wallbacteria bacterium GWC2_49_35</name>
    <dbReference type="NCBI Taxonomy" id="1817813"/>
    <lineage>
        <taxon>Bacteria</taxon>
        <taxon>Candidatus Walliibacteriota</taxon>
    </lineage>
</organism>
<feature type="transmembrane region" description="Helical" evidence="5">
    <location>
        <begin position="46"/>
        <end position="65"/>
    </location>
</feature>